<dbReference type="FunCoup" id="A0A067PZK2">
    <property type="interactions" value="63"/>
</dbReference>
<dbReference type="HOGENOM" id="CLU_034311_1_0_1"/>
<name>A0A067PZK2_9AGAM</name>
<feature type="domain" description="FAD dependent oxidoreductase" evidence="6">
    <location>
        <begin position="7"/>
        <end position="200"/>
    </location>
</feature>
<dbReference type="OrthoDB" id="2015447at2759"/>
<evidence type="ECO:0000256" key="1">
    <source>
        <dbReference type="ARBA" id="ARBA00001974"/>
    </source>
</evidence>
<dbReference type="PANTHER" id="PTHR11530">
    <property type="entry name" value="D-AMINO ACID OXIDASE"/>
    <property type="match status" value="1"/>
</dbReference>
<dbReference type="Gene3D" id="3.40.50.720">
    <property type="entry name" value="NAD(P)-binding Rossmann-like Domain"/>
    <property type="match status" value="2"/>
</dbReference>
<dbReference type="AlphaFoldDB" id="A0A067PZK2"/>
<keyword evidence="4" id="KW-0274">FAD</keyword>
<organism evidence="7 8">
    <name type="scientific">Jaapia argillacea MUCL 33604</name>
    <dbReference type="NCBI Taxonomy" id="933084"/>
    <lineage>
        <taxon>Eukaryota</taxon>
        <taxon>Fungi</taxon>
        <taxon>Dikarya</taxon>
        <taxon>Basidiomycota</taxon>
        <taxon>Agaricomycotina</taxon>
        <taxon>Agaricomycetes</taxon>
        <taxon>Agaricomycetidae</taxon>
        <taxon>Jaapiales</taxon>
        <taxon>Jaapiaceae</taxon>
        <taxon>Jaapia</taxon>
    </lineage>
</organism>
<dbReference type="PANTHER" id="PTHR11530:SF11">
    <property type="entry name" value="D-ASPARTATE OXIDASE"/>
    <property type="match status" value="1"/>
</dbReference>
<gene>
    <name evidence="7" type="ORF">JAAARDRAFT_205162</name>
</gene>
<proteinExistence type="inferred from homology"/>
<dbReference type="STRING" id="933084.A0A067PZK2"/>
<reference evidence="8" key="1">
    <citation type="journal article" date="2014" name="Proc. Natl. Acad. Sci. U.S.A.">
        <title>Extensive sampling of basidiomycete genomes demonstrates inadequacy of the white-rot/brown-rot paradigm for wood decay fungi.</title>
        <authorList>
            <person name="Riley R."/>
            <person name="Salamov A.A."/>
            <person name="Brown D.W."/>
            <person name="Nagy L.G."/>
            <person name="Floudas D."/>
            <person name="Held B.W."/>
            <person name="Levasseur A."/>
            <person name="Lombard V."/>
            <person name="Morin E."/>
            <person name="Otillar R."/>
            <person name="Lindquist E.A."/>
            <person name="Sun H."/>
            <person name="LaButti K.M."/>
            <person name="Schmutz J."/>
            <person name="Jabbour D."/>
            <person name="Luo H."/>
            <person name="Baker S.E."/>
            <person name="Pisabarro A.G."/>
            <person name="Walton J.D."/>
            <person name="Blanchette R.A."/>
            <person name="Henrissat B."/>
            <person name="Martin F."/>
            <person name="Cullen D."/>
            <person name="Hibbett D.S."/>
            <person name="Grigoriev I.V."/>
        </authorList>
    </citation>
    <scope>NUCLEOTIDE SEQUENCE [LARGE SCALE GENOMIC DNA]</scope>
    <source>
        <strain evidence="8">MUCL 33604</strain>
    </source>
</reference>
<dbReference type="EMBL" id="KL197714">
    <property type="protein sequence ID" value="KDQ60139.1"/>
    <property type="molecule type" value="Genomic_DNA"/>
</dbReference>
<dbReference type="InterPro" id="IPR006076">
    <property type="entry name" value="FAD-dep_OxRdtase"/>
</dbReference>
<evidence type="ECO:0000259" key="6">
    <source>
        <dbReference type="Pfam" id="PF01266"/>
    </source>
</evidence>
<dbReference type="GO" id="GO:0071949">
    <property type="term" value="F:FAD binding"/>
    <property type="evidence" value="ECO:0007669"/>
    <property type="project" value="InterPro"/>
</dbReference>
<dbReference type="GO" id="GO:0003884">
    <property type="term" value="F:D-amino-acid oxidase activity"/>
    <property type="evidence" value="ECO:0007669"/>
    <property type="project" value="InterPro"/>
</dbReference>
<dbReference type="InterPro" id="IPR023209">
    <property type="entry name" value="DAO"/>
</dbReference>
<keyword evidence="8" id="KW-1185">Reference proteome</keyword>
<dbReference type="GO" id="GO:0019478">
    <property type="term" value="P:D-amino acid catabolic process"/>
    <property type="evidence" value="ECO:0007669"/>
    <property type="project" value="TreeGrafter"/>
</dbReference>
<protein>
    <recommendedName>
        <fullName evidence="6">FAD dependent oxidoreductase domain-containing protein</fullName>
    </recommendedName>
</protein>
<evidence type="ECO:0000256" key="4">
    <source>
        <dbReference type="ARBA" id="ARBA00022827"/>
    </source>
</evidence>
<evidence type="ECO:0000256" key="3">
    <source>
        <dbReference type="ARBA" id="ARBA00022630"/>
    </source>
</evidence>
<evidence type="ECO:0000313" key="7">
    <source>
        <dbReference type="EMBL" id="KDQ60139.1"/>
    </source>
</evidence>
<keyword evidence="3" id="KW-0285">Flavoprotein</keyword>
<evidence type="ECO:0000256" key="2">
    <source>
        <dbReference type="ARBA" id="ARBA00006730"/>
    </source>
</evidence>
<evidence type="ECO:0000256" key="5">
    <source>
        <dbReference type="ARBA" id="ARBA00023002"/>
    </source>
</evidence>
<accession>A0A067PZK2</accession>
<dbReference type="InParanoid" id="A0A067PZK2"/>
<dbReference type="Pfam" id="PF01266">
    <property type="entry name" value="DAO"/>
    <property type="match status" value="1"/>
</dbReference>
<dbReference type="SUPFAM" id="SSF51971">
    <property type="entry name" value="Nucleotide-binding domain"/>
    <property type="match status" value="1"/>
</dbReference>
<evidence type="ECO:0000313" key="8">
    <source>
        <dbReference type="Proteomes" id="UP000027265"/>
    </source>
</evidence>
<comment type="cofactor">
    <cofactor evidence="1">
        <name>FAD</name>
        <dbReference type="ChEBI" id="CHEBI:57692"/>
    </cofactor>
</comment>
<keyword evidence="5" id="KW-0560">Oxidoreductase</keyword>
<dbReference type="Proteomes" id="UP000027265">
    <property type="component" value="Unassembled WGS sequence"/>
</dbReference>
<comment type="similarity">
    <text evidence="2">Belongs to the DAMOX/DASOX family.</text>
</comment>
<dbReference type="GO" id="GO:0005737">
    <property type="term" value="C:cytoplasm"/>
    <property type="evidence" value="ECO:0007669"/>
    <property type="project" value="TreeGrafter"/>
</dbReference>
<sequence length="322" mass="35150">MLGKNEIVVVGAGVVGLTTAIRVQETGRHRVTVIAETFPTDPKTIKYTSHWAGAHLASGIGADATENRIGTETFRAIWEMSAPGSETEGCFLRVRQTQFYAEEQPEPHPLHIMPGFEYLPQSSLPKGFKSGIGFTTVDIDTPKYLNYLLARFLARGGSTIRGTVQHISQIIEGGPHVFSNPMGKSTGDTSPVDAVIVVVGGTQEPDDWHPVPRERTKLDTLTRAISCYPELVPAKSNVDSHQVSVDDILDLVIEDGCGLRPARKGGVRIEVELFEDAQRNRRVPVVHNYGHEGSGFEWSWGSAAMVLDLLNDALSIVPDSRN</sequence>